<feature type="region of interest" description="Disordered" evidence="1">
    <location>
        <begin position="1"/>
        <end position="38"/>
    </location>
</feature>
<gene>
    <name evidence="2" type="ORF">CPB84DRAFT_1692558</name>
</gene>
<accession>A0A9P5N716</accession>
<dbReference type="Proteomes" id="UP000724874">
    <property type="component" value="Unassembled WGS sequence"/>
</dbReference>
<name>A0A9P5N716_GYMJU</name>
<dbReference type="OrthoDB" id="3208495at2759"/>
<comment type="caution">
    <text evidence="2">The sequence shown here is derived from an EMBL/GenBank/DDBJ whole genome shotgun (WGS) entry which is preliminary data.</text>
</comment>
<protein>
    <submittedName>
        <fullName evidence="2">Uncharacterized protein</fullName>
    </submittedName>
</protein>
<proteinExistence type="predicted"/>
<dbReference type="EMBL" id="JADNYJ010000322">
    <property type="protein sequence ID" value="KAF8871103.1"/>
    <property type="molecule type" value="Genomic_DNA"/>
</dbReference>
<keyword evidence="3" id="KW-1185">Reference proteome</keyword>
<reference evidence="2" key="1">
    <citation type="submission" date="2020-11" db="EMBL/GenBank/DDBJ databases">
        <authorList>
            <consortium name="DOE Joint Genome Institute"/>
            <person name="Ahrendt S."/>
            <person name="Riley R."/>
            <person name="Andreopoulos W."/>
            <person name="LaButti K."/>
            <person name="Pangilinan J."/>
            <person name="Ruiz-duenas F.J."/>
            <person name="Barrasa J.M."/>
            <person name="Sanchez-Garcia M."/>
            <person name="Camarero S."/>
            <person name="Miyauchi S."/>
            <person name="Serrano A."/>
            <person name="Linde D."/>
            <person name="Babiker R."/>
            <person name="Drula E."/>
            <person name="Ayuso-Fernandez I."/>
            <person name="Pacheco R."/>
            <person name="Padilla G."/>
            <person name="Ferreira P."/>
            <person name="Barriuso J."/>
            <person name="Kellner H."/>
            <person name="Castanera R."/>
            <person name="Alfaro M."/>
            <person name="Ramirez L."/>
            <person name="Pisabarro A.G."/>
            <person name="Kuo A."/>
            <person name="Tritt A."/>
            <person name="Lipzen A."/>
            <person name="He G."/>
            <person name="Yan M."/>
            <person name="Ng V."/>
            <person name="Cullen D."/>
            <person name="Martin F."/>
            <person name="Rosso M.-N."/>
            <person name="Henrissat B."/>
            <person name="Hibbett D."/>
            <person name="Martinez A.T."/>
            <person name="Grigoriev I.V."/>
        </authorList>
    </citation>
    <scope>NUCLEOTIDE SEQUENCE</scope>
    <source>
        <strain evidence="2">AH 44721</strain>
    </source>
</reference>
<evidence type="ECO:0000256" key="1">
    <source>
        <dbReference type="SAM" id="MobiDB-lite"/>
    </source>
</evidence>
<dbReference type="AlphaFoldDB" id="A0A9P5N716"/>
<evidence type="ECO:0000313" key="3">
    <source>
        <dbReference type="Proteomes" id="UP000724874"/>
    </source>
</evidence>
<sequence length="342" mass="38845">MPPVLPKAPVVPPHTAASNLPTAIPQEPTEDNPMFKTDPDEFGIYRVYPRKPYHQPDVSSTLDDICEGDARPSTEHDSRHWWKGFNPGMETPSADNPFSPLSNETSFQILNWHYNGSRQKSQAELTSLLDDVIKADNFNLEDTWNFNYAQETSLLDSADDPAAPFANEHIWHEATIKIPLPCAGHKFASEDKAHHLRIRGIHYRKIPEVMHAAAKDESAKSWQNIPFKMYWQQMPESTPQCIISELYTADKYLEEDMKIAKLPLVLLTDPPDLKPVENAVFAIMLWSDSTHLADFGDASMWLVYFFPGMQSKYPRGRPTQHAAHHIAHIPPVFISLLLKSLN</sequence>
<evidence type="ECO:0000313" key="2">
    <source>
        <dbReference type="EMBL" id="KAF8871103.1"/>
    </source>
</evidence>
<organism evidence="2 3">
    <name type="scientific">Gymnopilus junonius</name>
    <name type="common">Spectacular rustgill mushroom</name>
    <name type="synonym">Gymnopilus spectabilis subsp. junonius</name>
    <dbReference type="NCBI Taxonomy" id="109634"/>
    <lineage>
        <taxon>Eukaryota</taxon>
        <taxon>Fungi</taxon>
        <taxon>Dikarya</taxon>
        <taxon>Basidiomycota</taxon>
        <taxon>Agaricomycotina</taxon>
        <taxon>Agaricomycetes</taxon>
        <taxon>Agaricomycetidae</taxon>
        <taxon>Agaricales</taxon>
        <taxon>Agaricineae</taxon>
        <taxon>Hymenogastraceae</taxon>
        <taxon>Gymnopilus</taxon>
    </lineage>
</organism>
<feature type="compositionally biased region" description="Pro residues" evidence="1">
    <location>
        <begin position="1"/>
        <end position="12"/>
    </location>
</feature>